<reference evidence="3" key="1">
    <citation type="submission" date="2021-01" db="EMBL/GenBank/DDBJ databases">
        <authorList>
            <person name="Zahm M."/>
            <person name="Roques C."/>
            <person name="Cabau C."/>
            <person name="Klopp C."/>
            <person name="Donnadieu C."/>
            <person name="Jouanno E."/>
            <person name="Lampietro C."/>
            <person name="Louis A."/>
            <person name="Herpin A."/>
            <person name="Echchiki A."/>
            <person name="Berthelot C."/>
            <person name="Parey E."/>
            <person name="Roest-Crollius H."/>
            <person name="Braasch I."/>
            <person name="Postlethwait J."/>
            <person name="Bobe J."/>
            <person name="Montfort J."/>
            <person name="Bouchez O."/>
            <person name="Begum T."/>
            <person name="Mejri S."/>
            <person name="Adams A."/>
            <person name="Chen W.-J."/>
            <person name="Guiguen Y."/>
        </authorList>
    </citation>
    <scope>NUCLEOTIDE SEQUENCE</scope>
    <source>
        <strain evidence="3">YG-15Mar2019-1</strain>
        <tissue evidence="3">Brain</tissue>
    </source>
</reference>
<evidence type="ECO:0000313" key="3">
    <source>
        <dbReference type="EMBL" id="KAG7462041.1"/>
    </source>
</evidence>
<dbReference type="Pfam" id="PF00240">
    <property type="entry name" value="ubiquitin"/>
    <property type="match status" value="1"/>
</dbReference>
<dbReference type="PROSITE" id="PS50053">
    <property type="entry name" value="UBIQUITIN_2"/>
    <property type="match status" value="1"/>
</dbReference>
<dbReference type="EMBL" id="JAFDVH010000017">
    <property type="protein sequence ID" value="KAG7462041.1"/>
    <property type="molecule type" value="Genomic_DNA"/>
</dbReference>
<dbReference type="InterPro" id="IPR000626">
    <property type="entry name" value="Ubiquitin-like_dom"/>
</dbReference>
<dbReference type="CDD" id="cd17039">
    <property type="entry name" value="Ubl_ubiquitin_like"/>
    <property type="match status" value="1"/>
</dbReference>
<dbReference type="SUPFAM" id="SSF54236">
    <property type="entry name" value="Ubiquitin-like"/>
    <property type="match status" value="1"/>
</dbReference>
<gene>
    <name evidence="3" type="ORF">MATL_G00198070</name>
</gene>
<dbReference type="Gene3D" id="3.10.20.90">
    <property type="entry name" value="Phosphatidylinositol 3-kinase Catalytic Subunit, Chain A, domain 1"/>
    <property type="match status" value="1"/>
</dbReference>
<proteinExistence type="predicted"/>
<sequence length="169" mass="19109">MGQLYSYFFPEETPRCNDAGSGTDAEEDPCPGGERHGHSKTAVTSDNAEQESCEEKPGDLCPNPVDNRSTERGNESERGTPDIKAPQVLDSPEDVDRMNMFVKCQGKTMDVDVFPLERVSILLQDWCQKFNKNPKNMRLFYNGEMIDEKKTVRDCRLRRGITVHLIHAA</sequence>
<name>A0A9D3PM26_MEGAT</name>
<organism evidence="3 4">
    <name type="scientific">Megalops atlanticus</name>
    <name type="common">Tarpon</name>
    <name type="synonym">Clupea gigantea</name>
    <dbReference type="NCBI Taxonomy" id="7932"/>
    <lineage>
        <taxon>Eukaryota</taxon>
        <taxon>Metazoa</taxon>
        <taxon>Chordata</taxon>
        <taxon>Craniata</taxon>
        <taxon>Vertebrata</taxon>
        <taxon>Euteleostomi</taxon>
        <taxon>Actinopterygii</taxon>
        <taxon>Neopterygii</taxon>
        <taxon>Teleostei</taxon>
        <taxon>Elopiformes</taxon>
        <taxon>Megalopidae</taxon>
        <taxon>Megalops</taxon>
    </lineage>
</organism>
<evidence type="ECO:0000313" key="4">
    <source>
        <dbReference type="Proteomes" id="UP001046870"/>
    </source>
</evidence>
<evidence type="ECO:0000256" key="1">
    <source>
        <dbReference type="SAM" id="MobiDB-lite"/>
    </source>
</evidence>
<keyword evidence="4" id="KW-1185">Reference proteome</keyword>
<evidence type="ECO:0000259" key="2">
    <source>
        <dbReference type="PROSITE" id="PS50053"/>
    </source>
</evidence>
<feature type="region of interest" description="Disordered" evidence="1">
    <location>
        <begin position="1"/>
        <end position="88"/>
    </location>
</feature>
<comment type="caution">
    <text evidence="3">The sequence shown here is derived from an EMBL/GenBank/DDBJ whole genome shotgun (WGS) entry which is preliminary data.</text>
</comment>
<dbReference type="AlphaFoldDB" id="A0A9D3PM26"/>
<dbReference type="InterPro" id="IPR029071">
    <property type="entry name" value="Ubiquitin-like_domsf"/>
</dbReference>
<dbReference type="Proteomes" id="UP001046870">
    <property type="component" value="Chromosome 17"/>
</dbReference>
<feature type="domain" description="Ubiquitin-like" evidence="2">
    <location>
        <begin position="98"/>
        <end position="166"/>
    </location>
</feature>
<accession>A0A9D3PM26</accession>
<dbReference type="OrthoDB" id="417450at2759"/>
<protein>
    <recommendedName>
        <fullName evidence="2">Ubiquitin-like domain-containing protein</fullName>
    </recommendedName>
</protein>
<feature type="compositionally biased region" description="Basic and acidic residues" evidence="1">
    <location>
        <begin position="68"/>
        <end position="81"/>
    </location>
</feature>